<protein>
    <submittedName>
        <fullName evidence="9">B3 domain-containing protein At1g10455-like</fullName>
    </submittedName>
</protein>
<feature type="compositionally biased region" description="Polar residues" evidence="6">
    <location>
        <begin position="137"/>
        <end position="154"/>
    </location>
</feature>
<accession>A0ABM0X4B3</accession>
<keyword evidence="5" id="KW-0539">Nucleus</keyword>
<evidence type="ECO:0000313" key="9">
    <source>
        <dbReference type="RefSeq" id="XP_010480415.1"/>
    </source>
</evidence>
<keyword evidence="4" id="KW-0804">Transcription</keyword>
<sequence length="154" mass="17470">MAHYVNLELSLSQYEDPWVLKKRLTDSDVCIKSQLCLPKQLMEQFIVPEMGNDLVQKLAPGVEVKVRDVDRINHSYTVTLKLRKDGQYLFGKGWNLLKNSKGLIKGDFIGLYWDKLEGEFKFKHLKTQMPSSSSSSGKGETSTQGNEGETNTQV</sequence>
<dbReference type="PANTHER" id="PTHR34269">
    <property type="entry name" value="TRANSCRIPTION FACTOR B3-DOMAIN FAMILY-RELATED"/>
    <property type="match status" value="1"/>
</dbReference>
<dbReference type="InterPro" id="IPR015300">
    <property type="entry name" value="DNA-bd_pseudobarrel_sf"/>
</dbReference>
<dbReference type="Proteomes" id="UP000694864">
    <property type="component" value="Chromosome 17"/>
</dbReference>
<name>A0ABM0X4B3_CAMSA</name>
<evidence type="ECO:0000259" key="7">
    <source>
        <dbReference type="SMART" id="SM01019"/>
    </source>
</evidence>
<dbReference type="InterPro" id="IPR051442">
    <property type="entry name" value="B3_domain"/>
</dbReference>
<comment type="subcellular location">
    <subcellularLocation>
        <location evidence="1">Nucleus</location>
    </subcellularLocation>
</comment>
<evidence type="ECO:0000256" key="1">
    <source>
        <dbReference type="ARBA" id="ARBA00004123"/>
    </source>
</evidence>
<evidence type="ECO:0000313" key="8">
    <source>
        <dbReference type="Proteomes" id="UP000694864"/>
    </source>
</evidence>
<organism evidence="8 9">
    <name type="scientific">Camelina sativa</name>
    <name type="common">False flax</name>
    <name type="synonym">Myagrum sativum</name>
    <dbReference type="NCBI Taxonomy" id="90675"/>
    <lineage>
        <taxon>Eukaryota</taxon>
        <taxon>Viridiplantae</taxon>
        <taxon>Streptophyta</taxon>
        <taxon>Embryophyta</taxon>
        <taxon>Tracheophyta</taxon>
        <taxon>Spermatophyta</taxon>
        <taxon>Magnoliopsida</taxon>
        <taxon>eudicotyledons</taxon>
        <taxon>Gunneridae</taxon>
        <taxon>Pentapetalae</taxon>
        <taxon>rosids</taxon>
        <taxon>malvids</taxon>
        <taxon>Brassicales</taxon>
        <taxon>Brassicaceae</taxon>
        <taxon>Camelineae</taxon>
        <taxon>Camelina</taxon>
    </lineage>
</organism>
<dbReference type="PANTHER" id="PTHR34269:SF17">
    <property type="entry name" value="B3 DOMAIN PROTEIN"/>
    <property type="match status" value="1"/>
</dbReference>
<reference evidence="9" key="2">
    <citation type="submission" date="2025-08" db="UniProtKB">
        <authorList>
            <consortium name="RefSeq"/>
        </authorList>
    </citation>
    <scope>IDENTIFICATION</scope>
    <source>
        <tissue evidence="9">Leaf</tissue>
    </source>
</reference>
<dbReference type="Gene3D" id="2.40.330.10">
    <property type="entry name" value="DNA-binding pseudobarrel domain"/>
    <property type="match status" value="1"/>
</dbReference>
<proteinExistence type="predicted"/>
<evidence type="ECO:0000256" key="4">
    <source>
        <dbReference type="ARBA" id="ARBA00023163"/>
    </source>
</evidence>
<dbReference type="RefSeq" id="XP_010480415.1">
    <property type="nucleotide sequence ID" value="XM_010482113.1"/>
</dbReference>
<dbReference type="SUPFAM" id="SSF101936">
    <property type="entry name" value="DNA-binding pseudobarrel domain"/>
    <property type="match status" value="1"/>
</dbReference>
<dbReference type="CDD" id="cd10017">
    <property type="entry name" value="B3_DNA"/>
    <property type="match status" value="1"/>
</dbReference>
<evidence type="ECO:0000256" key="5">
    <source>
        <dbReference type="ARBA" id="ARBA00023242"/>
    </source>
</evidence>
<dbReference type="Pfam" id="PF02362">
    <property type="entry name" value="B3"/>
    <property type="match status" value="1"/>
</dbReference>
<feature type="region of interest" description="Disordered" evidence="6">
    <location>
        <begin position="127"/>
        <end position="154"/>
    </location>
</feature>
<reference evidence="8" key="1">
    <citation type="journal article" date="2014" name="Nat. Commun.">
        <title>The emerging biofuel crop Camelina sativa retains a highly undifferentiated hexaploid genome structure.</title>
        <authorList>
            <person name="Kagale S."/>
            <person name="Koh C."/>
            <person name="Nixon J."/>
            <person name="Bollina V."/>
            <person name="Clarke W.E."/>
            <person name="Tuteja R."/>
            <person name="Spillane C."/>
            <person name="Robinson S.J."/>
            <person name="Links M.G."/>
            <person name="Clarke C."/>
            <person name="Higgins E.E."/>
            <person name="Huebert T."/>
            <person name="Sharpe A.G."/>
            <person name="Parkin I.A."/>
        </authorList>
    </citation>
    <scope>NUCLEOTIDE SEQUENCE [LARGE SCALE GENOMIC DNA]</scope>
    <source>
        <strain evidence="8">cv. DH55</strain>
    </source>
</reference>
<keyword evidence="8" id="KW-1185">Reference proteome</keyword>
<dbReference type="InterPro" id="IPR003340">
    <property type="entry name" value="B3_DNA-bd"/>
</dbReference>
<feature type="domain" description="TF-B3" evidence="7">
    <location>
        <begin position="20"/>
        <end position="128"/>
    </location>
</feature>
<gene>
    <name evidence="9" type="primary">LOC104759150</name>
</gene>
<keyword evidence="2" id="KW-0805">Transcription regulation</keyword>
<evidence type="ECO:0000256" key="3">
    <source>
        <dbReference type="ARBA" id="ARBA00023125"/>
    </source>
</evidence>
<dbReference type="SMART" id="SM01019">
    <property type="entry name" value="B3"/>
    <property type="match status" value="1"/>
</dbReference>
<evidence type="ECO:0000256" key="6">
    <source>
        <dbReference type="SAM" id="MobiDB-lite"/>
    </source>
</evidence>
<keyword evidence="3" id="KW-0238">DNA-binding</keyword>
<dbReference type="GeneID" id="104759150"/>
<evidence type="ECO:0000256" key="2">
    <source>
        <dbReference type="ARBA" id="ARBA00023015"/>
    </source>
</evidence>